<reference evidence="3" key="1">
    <citation type="submission" date="2017-04" db="EMBL/GenBank/DDBJ databases">
        <title>Complete genome sequence of Urbanus proteus nucleopolyhedrovirus (UrprNPV).</title>
        <authorList>
            <person name="Santos E.R."/>
            <person name="Melo F.L."/>
            <person name="Sosa-Gomez D.R."/>
            <person name="Ribeiro B.M."/>
            <person name="Ardisson-Araujo D.M.P."/>
        </authorList>
    </citation>
    <scope>NUCLEOTIDE SEQUENCE [LARGE SCALE GENOMIC DNA]</scope>
    <source>
        <strain evidence="3">Southern Brazil</strain>
    </source>
</reference>
<name>A0A162GU15_9ABAC</name>
<evidence type="ECO:0000313" key="4">
    <source>
        <dbReference type="Proteomes" id="UP000201861"/>
    </source>
</evidence>
<sequence>MIANPHQVTASVQHQNLSVEQTNTSAKHEPCDFDAHDKQLTYKLFLQFKHFRNNELYDELIDFLIKEFPSNVKNKTFNFTNSKHLFHSLYAYIPVINNIEKERKQIRLSKECIKKLFLCTINDFKLYCELFDMINANKMKESCPCQLLLKRKREIQLFVDTIKAKKFDTKPPKLKKEHIDSIMYKYSLNWKNVLLKKKNIKSKTKKKCKKNRNIINDNYIKYAANGARLSNINGFSLNSCNHKFVTQEKQMRAGDEAVSFIVYCTLCNQIKH</sequence>
<evidence type="ECO:0000259" key="2">
    <source>
        <dbReference type="Pfam" id="PF11792"/>
    </source>
</evidence>
<keyword evidence="4" id="KW-1185">Reference proteome</keyword>
<evidence type="ECO:0000313" key="3">
    <source>
        <dbReference type="EMBL" id="AKR17313.1"/>
    </source>
</evidence>
<accession>A0A162GU15</accession>
<protein>
    <submittedName>
        <fullName evidence="3">LEF-5</fullName>
    </submittedName>
</protein>
<evidence type="ECO:0000259" key="1">
    <source>
        <dbReference type="Pfam" id="PF04838"/>
    </source>
</evidence>
<organism evidence="3 4">
    <name type="scientific">Urbanus proteus nucleopolyhedrovirus</name>
    <dbReference type="NCBI Taxonomy" id="1675866"/>
    <lineage>
        <taxon>Viruses</taxon>
        <taxon>Viruses incertae sedis</taxon>
        <taxon>Naldaviricetes</taxon>
        <taxon>Lefavirales</taxon>
        <taxon>Baculoviridae</taxon>
        <taxon>Alphabaculovirus</taxon>
        <taxon>Alphabaculovirus urprotei</taxon>
    </lineage>
</organism>
<dbReference type="InterPro" id="IPR021758">
    <property type="entry name" value="Baculo_LEF5_C"/>
</dbReference>
<dbReference type="GeneID" id="27429876"/>
<dbReference type="OrthoDB" id="12882at10239"/>
<dbReference type="InterPro" id="IPR006923">
    <property type="entry name" value="Baculo_LEF5_N"/>
</dbReference>
<dbReference type="Pfam" id="PF11792">
    <property type="entry name" value="Baculo_LEF5_C"/>
    <property type="match status" value="1"/>
</dbReference>
<proteinExistence type="predicted"/>
<feature type="domain" description="Baculoviridae late expression factor 5 C-terminal" evidence="2">
    <location>
        <begin position="229"/>
        <end position="268"/>
    </location>
</feature>
<dbReference type="Proteomes" id="UP000201861">
    <property type="component" value="Segment"/>
</dbReference>
<dbReference type="KEGG" id="vg:27429876"/>
<dbReference type="RefSeq" id="YP_009250065.1">
    <property type="nucleotide sequence ID" value="NC_029997.2"/>
</dbReference>
<dbReference type="GO" id="GO:0006355">
    <property type="term" value="P:regulation of DNA-templated transcription"/>
    <property type="evidence" value="ECO:0007669"/>
    <property type="project" value="InterPro"/>
</dbReference>
<dbReference type="EMBL" id="KR011717">
    <property type="protein sequence ID" value="AKR17313.1"/>
    <property type="molecule type" value="Genomic_DNA"/>
</dbReference>
<dbReference type="Pfam" id="PF04838">
    <property type="entry name" value="Baculo_LEF5"/>
    <property type="match status" value="1"/>
</dbReference>
<feature type="domain" description="Baculoviridae late expression factor 5 N-terminal" evidence="1">
    <location>
        <begin position="43"/>
        <end position="198"/>
    </location>
</feature>
<gene>
    <name evidence="3" type="primary">lef-5</name>
</gene>